<comment type="caution">
    <text evidence="5">The sequence shown here is derived from an EMBL/GenBank/DDBJ whole genome shotgun (WGS) entry which is preliminary data.</text>
</comment>
<dbReference type="HAMAP" id="MF_00796">
    <property type="entry name" value="NTPase_1"/>
    <property type="match status" value="1"/>
</dbReference>
<dbReference type="AlphaFoldDB" id="A0A2H5Y4C4"/>
<keyword evidence="3" id="KW-0067">ATP-binding</keyword>
<keyword evidence="2 5" id="KW-0378">Hydrolase</keyword>
<dbReference type="Proteomes" id="UP000236642">
    <property type="component" value="Unassembled WGS sequence"/>
</dbReference>
<evidence type="ECO:0000256" key="3">
    <source>
        <dbReference type="ARBA" id="ARBA00022840"/>
    </source>
</evidence>
<dbReference type="SMART" id="SM00382">
    <property type="entry name" value="AAA"/>
    <property type="match status" value="1"/>
</dbReference>
<organism evidence="5 6">
    <name type="scientific">Candidatus Thermoflexus japonica</name>
    <dbReference type="NCBI Taxonomy" id="2035417"/>
    <lineage>
        <taxon>Bacteria</taxon>
        <taxon>Bacillati</taxon>
        <taxon>Chloroflexota</taxon>
        <taxon>Thermoflexia</taxon>
        <taxon>Thermoflexales</taxon>
        <taxon>Thermoflexaceae</taxon>
        <taxon>Thermoflexus</taxon>
    </lineage>
</organism>
<gene>
    <name evidence="5" type="ORF">HRbin22_00520</name>
</gene>
<feature type="domain" description="AAA+ ATPase" evidence="4">
    <location>
        <begin position="1"/>
        <end position="158"/>
    </location>
</feature>
<dbReference type="CDD" id="cd19482">
    <property type="entry name" value="RecA-like_Thep1"/>
    <property type="match status" value="1"/>
</dbReference>
<dbReference type="GO" id="GO:0005524">
    <property type="term" value="F:ATP binding"/>
    <property type="evidence" value="ECO:0007669"/>
    <property type="project" value="UniProtKB-KW"/>
</dbReference>
<dbReference type="SUPFAM" id="SSF52540">
    <property type="entry name" value="P-loop containing nucleoside triphosphate hydrolases"/>
    <property type="match status" value="1"/>
</dbReference>
<dbReference type="PANTHER" id="PTHR43146:SF1">
    <property type="entry name" value="CANCER-RELATED NUCLEOSIDE-TRIPHOSPHATASE"/>
    <property type="match status" value="1"/>
</dbReference>
<dbReference type="NCBIfam" id="NF010248">
    <property type="entry name" value="PRK13695.1"/>
    <property type="match status" value="1"/>
</dbReference>
<dbReference type="PANTHER" id="PTHR43146">
    <property type="entry name" value="CANCER-RELATED NUCLEOSIDE-TRIPHOSPHATASE"/>
    <property type="match status" value="1"/>
</dbReference>
<dbReference type="InterPro" id="IPR003593">
    <property type="entry name" value="AAA+_ATPase"/>
</dbReference>
<dbReference type="InterPro" id="IPR027417">
    <property type="entry name" value="P-loop_NTPase"/>
</dbReference>
<evidence type="ECO:0000256" key="1">
    <source>
        <dbReference type="ARBA" id="ARBA00022741"/>
    </source>
</evidence>
<dbReference type="Gene3D" id="3.40.50.300">
    <property type="entry name" value="P-loop containing nucleotide triphosphate hydrolases"/>
    <property type="match status" value="1"/>
</dbReference>
<keyword evidence="1" id="KW-0547">Nucleotide-binding</keyword>
<evidence type="ECO:0000259" key="4">
    <source>
        <dbReference type="SMART" id="SM00382"/>
    </source>
</evidence>
<accession>A0A2H5Y4C4</accession>
<name>A0A2H5Y4C4_9CHLR</name>
<dbReference type="Pfam" id="PF03266">
    <property type="entry name" value="NTPase_1"/>
    <property type="match status" value="1"/>
</dbReference>
<evidence type="ECO:0000313" key="6">
    <source>
        <dbReference type="Proteomes" id="UP000236642"/>
    </source>
</evidence>
<evidence type="ECO:0000256" key="2">
    <source>
        <dbReference type="ARBA" id="ARBA00022801"/>
    </source>
</evidence>
<sequence length="178" mass="19432">MGPILLITGRPGVGKTTLIRQVAEALGDRAGGFYTEEIRGPQGRLGFRLVTLDGRSAPFAHVDWAGRVPCRVGRYGVDVDAVDRLGVATIRKALAEKEVVLVDEIGKMELFSRAFREALEAVAASPRPLIATITRSPHPWADAFKRRPGVTLWELTPAHRAALLDRTLAWIQKVLSSS</sequence>
<dbReference type="EC" id="3.6.1.15" evidence="5"/>
<protein>
    <submittedName>
        <fullName evidence="5">Nucleoside-triphosphatase THEP1</fullName>
        <ecNumber evidence="5">3.6.1.15</ecNumber>
    </submittedName>
</protein>
<dbReference type="GO" id="GO:0017111">
    <property type="term" value="F:ribonucleoside triphosphate phosphatase activity"/>
    <property type="evidence" value="ECO:0007669"/>
    <property type="project" value="UniProtKB-EC"/>
</dbReference>
<evidence type="ECO:0000313" key="5">
    <source>
        <dbReference type="EMBL" id="GBD08287.1"/>
    </source>
</evidence>
<proteinExistence type="inferred from homology"/>
<dbReference type="InterPro" id="IPR004948">
    <property type="entry name" value="Nuc-triphosphatase_THEP1"/>
</dbReference>
<reference evidence="6" key="1">
    <citation type="submission" date="2017-09" db="EMBL/GenBank/DDBJ databases">
        <title>Metaegenomics of thermophilic ammonia-oxidizing enrichment culture.</title>
        <authorList>
            <person name="Kato S."/>
            <person name="Suzuki K."/>
        </authorList>
    </citation>
    <scope>NUCLEOTIDE SEQUENCE [LARGE SCALE GENOMIC DNA]</scope>
</reference>
<dbReference type="EMBL" id="BEHY01000007">
    <property type="protein sequence ID" value="GBD08287.1"/>
    <property type="molecule type" value="Genomic_DNA"/>
</dbReference>